<gene>
    <name evidence="1" type="ORF">NCTC12121_02134</name>
</gene>
<dbReference type="OrthoDB" id="6481051at2"/>
<reference evidence="1 2" key="1">
    <citation type="submission" date="2018-06" db="EMBL/GenBank/DDBJ databases">
        <authorList>
            <consortium name="Pathogen Informatics"/>
            <person name="Doyle S."/>
        </authorList>
    </citation>
    <scope>NUCLEOTIDE SEQUENCE [LARGE SCALE GENOMIC DNA]</scope>
    <source>
        <strain evidence="1 2">NCTC12121</strain>
    </source>
</reference>
<sequence>MNPIQFIHCNVKSVLVKQGYDPNVALMGADMAVEHYRRCSQASKKGAIFDDCMRVGKSWADMQGRKPKGRQIG</sequence>
<evidence type="ECO:0000313" key="1">
    <source>
        <dbReference type="EMBL" id="STC89303.1"/>
    </source>
</evidence>
<dbReference type="AlphaFoldDB" id="A0A376DH36"/>
<proteinExistence type="predicted"/>
<evidence type="ECO:0000313" key="2">
    <source>
        <dbReference type="Proteomes" id="UP000255248"/>
    </source>
</evidence>
<protein>
    <submittedName>
        <fullName evidence="1">Uncharacterized protein</fullName>
    </submittedName>
</protein>
<dbReference type="EMBL" id="UFXZ01000001">
    <property type="protein sequence ID" value="STC89303.1"/>
    <property type="molecule type" value="Genomic_DNA"/>
</dbReference>
<name>A0A376DH36_9GAMM</name>
<accession>A0A376DH36</accession>
<dbReference type="RefSeq" id="WP_024524813.1">
    <property type="nucleotide sequence ID" value="NZ_CP065626.1"/>
</dbReference>
<dbReference type="Proteomes" id="UP000255248">
    <property type="component" value="Unassembled WGS sequence"/>
</dbReference>
<organism evidence="1 2">
    <name type="scientific">Edwardsiella hoshinae</name>
    <dbReference type="NCBI Taxonomy" id="93378"/>
    <lineage>
        <taxon>Bacteria</taxon>
        <taxon>Pseudomonadati</taxon>
        <taxon>Pseudomonadota</taxon>
        <taxon>Gammaproteobacteria</taxon>
        <taxon>Enterobacterales</taxon>
        <taxon>Hafniaceae</taxon>
        <taxon>Edwardsiella</taxon>
    </lineage>
</organism>